<dbReference type="PRINTS" id="PR01848">
    <property type="entry name" value="U2AUXFACTOR"/>
</dbReference>
<name>G8BQX8_TETPH</name>
<gene>
    <name evidence="10" type="primary">TPHA0C04920</name>
    <name evidence="10" type="ordered locus">TPHA_0C04920</name>
</gene>
<dbReference type="HOGENOM" id="CLU_059852_1_0_1"/>
<feature type="region of interest" description="Disordered" evidence="7">
    <location>
        <begin position="62"/>
        <end position="99"/>
    </location>
</feature>
<dbReference type="InterPro" id="IPR012677">
    <property type="entry name" value="Nucleotide-bd_a/b_plait_sf"/>
</dbReference>
<organism evidence="10 11">
    <name type="scientific">Tetrapisispora phaffii (strain ATCC 24235 / CBS 4417 / NBRC 1672 / NRRL Y-8282 / UCD 70-5)</name>
    <name type="common">Yeast</name>
    <name type="synonym">Fabospora phaffii</name>
    <dbReference type="NCBI Taxonomy" id="1071381"/>
    <lineage>
        <taxon>Eukaryota</taxon>
        <taxon>Fungi</taxon>
        <taxon>Dikarya</taxon>
        <taxon>Ascomycota</taxon>
        <taxon>Saccharomycotina</taxon>
        <taxon>Saccharomycetes</taxon>
        <taxon>Saccharomycetales</taxon>
        <taxon>Saccharomycetaceae</taxon>
        <taxon>Tetrapisispora</taxon>
    </lineage>
</organism>
<dbReference type="OrthoDB" id="423462at2759"/>
<dbReference type="GO" id="GO:0000243">
    <property type="term" value="C:commitment complex"/>
    <property type="evidence" value="ECO:0007669"/>
    <property type="project" value="EnsemblFungi"/>
</dbReference>
<dbReference type="RefSeq" id="XP_003685074.1">
    <property type="nucleotide sequence ID" value="XM_003685026.1"/>
</dbReference>
<dbReference type="GO" id="GO:0045292">
    <property type="term" value="P:mRNA cis splicing, via spliceosome"/>
    <property type="evidence" value="ECO:0007669"/>
    <property type="project" value="EnsemblFungi"/>
</dbReference>
<dbReference type="InterPro" id="IPR000571">
    <property type="entry name" value="Znf_CCCH"/>
</dbReference>
<dbReference type="GO" id="GO:0089701">
    <property type="term" value="C:U2AF complex"/>
    <property type="evidence" value="ECO:0007669"/>
    <property type="project" value="EnsemblFungi"/>
</dbReference>
<dbReference type="InterPro" id="IPR035979">
    <property type="entry name" value="RBD_domain_sf"/>
</dbReference>
<keyword evidence="1 6" id="KW-0479">Metal-binding</keyword>
<evidence type="ECO:0000259" key="8">
    <source>
        <dbReference type="PROSITE" id="PS50102"/>
    </source>
</evidence>
<feature type="compositionally biased region" description="Low complexity" evidence="7">
    <location>
        <begin position="85"/>
        <end position="96"/>
    </location>
</feature>
<keyword evidence="2" id="KW-0677">Repeat</keyword>
<evidence type="ECO:0000313" key="11">
    <source>
        <dbReference type="Proteomes" id="UP000005666"/>
    </source>
</evidence>
<dbReference type="PANTHER" id="PTHR12620">
    <property type="entry name" value="U2 SNRNP AUXILIARY FACTOR, SMALL SUBUNIT"/>
    <property type="match status" value="1"/>
</dbReference>
<feature type="zinc finger region" description="C3H1-type" evidence="6">
    <location>
        <begin position="14"/>
        <end position="42"/>
    </location>
</feature>
<evidence type="ECO:0000256" key="3">
    <source>
        <dbReference type="ARBA" id="ARBA00022771"/>
    </source>
</evidence>
<evidence type="ECO:0000313" key="10">
    <source>
        <dbReference type="EMBL" id="CCE62640.1"/>
    </source>
</evidence>
<evidence type="ECO:0000259" key="9">
    <source>
        <dbReference type="PROSITE" id="PS50103"/>
    </source>
</evidence>
<dbReference type="Pfam" id="PF00076">
    <property type="entry name" value="RRM_1"/>
    <property type="match status" value="1"/>
</dbReference>
<dbReference type="GO" id="GO:0008270">
    <property type="term" value="F:zinc ion binding"/>
    <property type="evidence" value="ECO:0007669"/>
    <property type="project" value="UniProtKB-KW"/>
</dbReference>
<dbReference type="Gene3D" id="3.30.70.330">
    <property type="match status" value="1"/>
</dbReference>
<keyword evidence="5" id="KW-0694">RNA-binding</keyword>
<dbReference type="GeneID" id="11533636"/>
<keyword evidence="11" id="KW-1185">Reference proteome</keyword>
<keyword evidence="4 6" id="KW-0862">Zinc</keyword>
<feature type="compositionally biased region" description="Low complexity" evidence="7">
    <location>
        <begin position="62"/>
        <end position="72"/>
    </location>
</feature>
<dbReference type="InterPro" id="IPR000504">
    <property type="entry name" value="RRM_dom"/>
</dbReference>
<accession>G8BQX8</accession>
<evidence type="ECO:0000256" key="4">
    <source>
        <dbReference type="ARBA" id="ARBA00022833"/>
    </source>
</evidence>
<dbReference type="eggNOG" id="KOG2202">
    <property type="taxonomic scope" value="Eukaryota"/>
</dbReference>
<sequence length="229" mass="26840">MDRRYQQRNQYHRQDEKERCLFYYKVGVCRHGNKCSKSHTSPNRSHTIVLLNLVDFPRNADVTTSNTATTTTDESDKSTQETKPNKPTTKNKSTPPIDDKEYDSIYEDLYIELAKYGRIMEMYICDNGNDHLRGNVYVRYSSEQNARDANNELNTRWFNGKPIYCDLTHIHDFGEAICRKPEEKSGCERGDHCNFMHIRKPSPQLQTDLENAQRKKFQLNSNPYISKRA</sequence>
<feature type="domain" description="RRM" evidence="8">
    <location>
        <begin position="93"/>
        <end position="170"/>
    </location>
</feature>
<dbReference type="SMART" id="SM00356">
    <property type="entry name" value="ZnF_C3H1"/>
    <property type="match status" value="2"/>
</dbReference>
<dbReference type="AlphaFoldDB" id="G8BQX8"/>
<dbReference type="KEGG" id="tpf:TPHA_0C04920"/>
<dbReference type="Proteomes" id="UP000005666">
    <property type="component" value="Chromosome 3"/>
</dbReference>
<proteinExistence type="predicted"/>
<feature type="domain" description="C3H1-type" evidence="9">
    <location>
        <begin position="14"/>
        <end position="42"/>
    </location>
</feature>
<protein>
    <submittedName>
        <fullName evidence="10">Uncharacterized protein</fullName>
    </submittedName>
</protein>
<dbReference type="EMBL" id="HE612858">
    <property type="protein sequence ID" value="CCE62640.1"/>
    <property type="molecule type" value="Genomic_DNA"/>
</dbReference>
<dbReference type="CDD" id="cd12287">
    <property type="entry name" value="RRM_U2AF35_like"/>
    <property type="match status" value="1"/>
</dbReference>
<evidence type="ECO:0000256" key="6">
    <source>
        <dbReference type="PROSITE-ProRule" id="PRU00723"/>
    </source>
</evidence>
<evidence type="ECO:0000256" key="5">
    <source>
        <dbReference type="PROSITE-ProRule" id="PRU00176"/>
    </source>
</evidence>
<evidence type="ECO:0000256" key="7">
    <source>
        <dbReference type="SAM" id="MobiDB-lite"/>
    </source>
</evidence>
<dbReference type="PROSITE" id="PS50102">
    <property type="entry name" value="RRM"/>
    <property type="match status" value="1"/>
</dbReference>
<dbReference type="SUPFAM" id="SSF54928">
    <property type="entry name" value="RNA-binding domain, RBD"/>
    <property type="match status" value="1"/>
</dbReference>
<keyword evidence="3 6" id="KW-0863">Zinc-finger</keyword>
<dbReference type="PROSITE" id="PS50103">
    <property type="entry name" value="ZF_C3H1"/>
    <property type="match status" value="2"/>
</dbReference>
<evidence type="ECO:0000256" key="2">
    <source>
        <dbReference type="ARBA" id="ARBA00022737"/>
    </source>
</evidence>
<dbReference type="InterPro" id="IPR009145">
    <property type="entry name" value="U2AF_small"/>
</dbReference>
<feature type="zinc finger region" description="C3H1-type" evidence="6">
    <location>
        <begin position="172"/>
        <end position="200"/>
    </location>
</feature>
<reference evidence="10 11" key="1">
    <citation type="journal article" date="2011" name="Proc. Natl. Acad. Sci. U.S.A.">
        <title>Evolutionary erosion of yeast sex chromosomes by mating-type switching accidents.</title>
        <authorList>
            <person name="Gordon J.L."/>
            <person name="Armisen D."/>
            <person name="Proux-Wera E."/>
            <person name="Oheigeartaigh S.S."/>
            <person name="Byrne K.P."/>
            <person name="Wolfe K.H."/>
        </authorList>
    </citation>
    <scope>NUCLEOTIDE SEQUENCE [LARGE SCALE GENOMIC DNA]</scope>
    <source>
        <strain evidence="11">ATCC 24235 / CBS 4417 / NBRC 1672 / NRRL Y-8282 / UCD 70-5</strain>
    </source>
</reference>
<feature type="compositionally biased region" description="Basic and acidic residues" evidence="7">
    <location>
        <begin position="74"/>
        <end position="84"/>
    </location>
</feature>
<dbReference type="OMA" id="MIDTRQA"/>
<evidence type="ECO:0000256" key="1">
    <source>
        <dbReference type="ARBA" id="ARBA00022723"/>
    </source>
</evidence>
<dbReference type="STRING" id="1071381.G8BQX8"/>
<feature type="domain" description="C3H1-type" evidence="9">
    <location>
        <begin position="172"/>
        <end position="200"/>
    </location>
</feature>
<dbReference type="GO" id="GO:0071004">
    <property type="term" value="C:U2-type prespliceosome"/>
    <property type="evidence" value="ECO:0007669"/>
    <property type="project" value="EnsemblFungi"/>
</dbReference>
<dbReference type="GO" id="GO:0003723">
    <property type="term" value="F:RNA binding"/>
    <property type="evidence" value="ECO:0007669"/>
    <property type="project" value="UniProtKB-UniRule"/>
</dbReference>